<proteinExistence type="predicted"/>
<reference evidence="1 2" key="1">
    <citation type="submission" date="2014-12" db="EMBL/GenBank/DDBJ databases">
        <title>Comparative genome analysis of Bacillus coagulans HM-08, Clostridium butyricum HM-68, Bacillus subtilis HM-66 and Bacillus licheniformis BL-09.</title>
        <authorList>
            <person name="Zhang H."/>
        </authorList>
    </citation>
    <scope>NUCLEOTIDE SEQUENCE [LARGE SCALE GENOMIC DNA]</scope>
    <source>
        <strain evidence="1 2">HM-66</strain>
    </source>
</reference>
<accession>A0A0D1L467</accession>
<evidence type="ECO:0000313" key="1">
    <source>
        <dbReference type="EMBL" id="KIU13102.1"/>
    </source>
</evidence>
<evidence type="ECO:0000313" key="2">
    <source>
        <dbReference type="Proteomes" id="UP000032247"/>
    </source>
</evidence>
<dbReference type="AlphaFoldDB" id="A0A0D1L467"/>
<organism evidence="1 2">
    <name type="scientific">Bacillus subtilis</name>
    <dbReference type="NCBI Taxonomy" id="1423"/>
    <lineage>
        <taxon>Bacteria</taxon>
        <taxon>Bacillati</taxon>
        <taxon>Bacillota</taxon>
        <taxon>Bacilli</taxon>
        <taxon>Bacillales</taxon>
        <taxon>Bacillaceae</taxon>
        <taxon>Bacillus</taxon>
    </lineage>
</organism>
<comment type="caution">
    <text evidence="1">The sequence shown here is derived from an EMBL/GenBank/DDBJ whole genome shotgun (WGS) entry which is preliminary data.</text>
</comment>
<dbReference type="Proteomes" id="UP000032247">
    <property type="component" value="Unassembled WGS sequence"/>
</dbReference>
<sequence>MANIRFSQEQSRQKQKNLTQHMLCQILLFDSITLRSYSEK</sequence>
<dbReference type="EMBL" id="JXBC01000001">
    <property type="protein sequence ID" value="KIU13102.1"/>
    <property type="molecule type" value="Genomic_DNA"/>
</dbReference>
<protein>
    <submittedName>
        <fullName evidence="1">Uncharacterized protein</fullName>
    </submittedName>
</protein>
<name>A0A0D1L467_BACIU</name>
<gene>
    <name evidence="1" type="ORF">SC09_Contig17orf00258</name>
</gene>